<reference evidence="1 2" key="1">
    <citation type="submission" date="2020-06" db="EMBL/GenBank/DDBJ databases">
        <authorList>
            <person name="Duchaud E."/>
        </authorList>
    </citation>
    <scope>NUCLEOTIDE SEQUENCE [LARGE SCALE GENOMIC DNA]</scope>
    <source>
        <strain evidence="1">Alteromonas fortis</strain>
    </source>
</reference>
<sequence length="107" mass="11630">MRVSYVLLAFMLPALFSSLITVSVSGEERSVRNMASQGNSASELSTLISNCESGTYEISDDDIDDGLPVFNIINSVEKYRFSAKSTVDTNASNKLRANIIRGPPSFT</sequence>
<dbReference type="AlphaFoldDB" id="A0A6T9Y4P7"/>
<name>A0A6T9Y4P7_ALTMA</name>
<dbReference type="EMBL" id="LR812090">
    <property type="protein sequence ID" value="CAB9495789.1"/>
    <property type="molecule type" value="Genomic_DNA"/>
</dbReference>
<evidence type="ECO:0000313" key="1">
    <source>
        <dbReference type="EMBL" id="CAB9495789.1"/>
    </source>
</evidence>
<organism evidence="1 2">
    <name type="scientific">Alteromonas macleodii</name>
    <name type="common">Pseudoalteromonas macleodii</name>
    <dbReference type="NCBI Taxonomy" id="28108"/>
    <lineage>
        <taxon>Bacteria</taxon>
        <taxon>Pseudomonadati</taxon>
        <taxon>Pseudomonadota</taxon>
        <taxon>Gammaproteobacteria</taxon>
        <taxon>Alteromonadales</taxon>
        <taxon>Alteromonadaceae</taxon>
        <taxon>Alteromonas/Salinimonas group</taxon>
        <taxon>Alteromonas</taxon>
    </lineage>
</organism>
<proteinExistence type="predicted"/>
<gene>
    <name evidence="1" type="ORF">ALFOR1_70160</name>
</gene>
<protein>
    <submittedName>
        <fullName evidence="1">Uncharacterized protein</fullName>
    </submittedName>
</protein>
<accession>A0A6T9Y4P7</accession>
<evidence type="ECO:0000313" key="2">
    <source>
        <dbReference type="Proteomes" id="UP000509458"/>
    </source>
</evidence>
<dbReference type="Proteomes" id="UP000509458">
    <property type="component" value="Chromosome"/>
</dbReference>